<dbReference type="EMBL" id="CAEZYK010000012">
    <property type="protein sequence ID" value="CAB4717184.1"/>
    <property type="molecule type" value="Genomic_DNA"/>
</dbReference>
<dbReference type="Gene3D" id="3.30.2290.10">
    <property type="entry name" value="PmbA/TldD superfamily"/>
    <property type="match status" value="1"/>
</dbReference>
<protein>
    <submittedName>
        <fullName evidence="4">Unannotated protein</fullName>
    </submittedName>
</protein>
<dbReference type="GO" id="GO:0005829">
    <property type="term" value="C:cytosol"/>
    <property type="evidence" value="ECO:0007669"/>
    <property type="project" value="TreeGrafter"/>
</dbReference>
<dbReference type="PANTHER" id="PTHR43421">
    <property type="entry name" value="METALLOPROTEASE PMBA"/>
    <property type="match status" value="1"/>
</dbReference>
<dbReference type="InterPro" id="IPR002510">
    <property type="entry name" value="Metalloprtase-TldD/E_N"/>
</dbReference>
<dbReference type="Pfam" id="PF19290">
    <property type="entry name" value="PmbA_TldD_2nd"/>
    <property type="match status" value="1"/>
</dbReference>
<dbReference type="Pfam" id="PF19289">
    <property type="entry name" value="PmbA_TldD_3rd"/>
    <property type="match status" value="1"/>
</dbReference>
<dbReference type="AlphaFoldDB" id="A0A6J6RDB4"/>
<dbReference type="PANTHER" id="PTHR43421:SF1">
    <property type="entry name" value="METALLOPROTEASE PMBA"/>
    <property type="match status" value="1"/>
</dbReference>
<feature type="domain" description="Metalloprotease TldD/E N-terminal" evidence="1">
    <location>
        <begin position="23"/>
        <end position="87"/>
    </location>
</feature>
<dbReference type="InterPro" id="IPR036059">
    <property type="entry name" value="TldD/PmbA_sf"/>
</dbReference>
<name>A0A6J6RDB4_9ZZZZ</name>
<evidence type="ECO:0000259" key="3">
    <source>
        <dbReference type="Pfam" id="PF19290"/>
    </source>
</evidence>
<feature type="domain" description="Metalloprotease TldD/E central" evidence="3">
    <location>
        <begin position="122"/>
        <end position="222"/>
    </location>
</feature>
<sequence length="450" mass="45937">MAEIPIFDLALRVVEKAHPGEQVEAYVTRSRTTEVAIHAGAVESLVVAEPAGVGVRVLLGDRQGFAWAGSLDPDIIDEALGAARDNATFATPDDSLAFATLADGAGEVAELDLWRDDILTTATADKVAYALAVEQATLGADPLVRAVESAHYGDSATEVAIVSSLGVQVAKRSTGCSVSTHALAGQGSATRTGYGFSAGRAFADLDLNVASADAAKRAVRLLGAKQPATTNLPVIFDPLVTRSLLALVGGALGGEAITKGRSMFVGREGETVGAPNLTLVDVPTDPAAFGASSHDSEGVPTRRVELIKNGVLTGFLHNVVTGRRAGTATTGSAVRGYASTPGAGARALCLTPGPNSPEEILVAAGEAFYVQSVSGIHSGTNTVSGDFSVGAEGLMVRNGEFAEPIREVTIASTLPRMLSEITAIGSDLTWFPGGAAGLTLLISEMTISGS</sequence>
<dbReference type="GO" id="GO:0006508">
    <property type="term" value="P:proteolysis"/>
    <property type="evidence" value="ECO:0007669"/>
    <property type="project" value="InterPro"/>
</dbReference>
<feature type="domain" description="Metalloprotease TldD/E C-terminal" evidence="2">
    <location>
        <begin position="230"/>
        <end position="449"/>
    </location>
</feature>
<proteinExistence type="predicted"/>
<dbReference type="GO" id="GO:0008237">
    <property type="term" value="F:metallopeptidase activity"/>
    <property type="evidence" value="ECO:0007669"/>
    <property type="project" value="InterPro"/>
</dbReference>
<dbReference type="InterPro" id="IPR035068">
    <property type="entry name" value="TldD/PmbA_N"/>
</dbReference>
<evidence type="ECO:0000259" key="2">
    <source>
        <dbReference type="Pfam" id="PF19289"/>
    </source>
</evidence>
<accession>A0A6J6RDB4</accession>
<reference evidence="4" key="1">
    <citation type="submission" date="2020-05" db="EMBL/GenBank/DDBJ databases">
        <authorList>
            <person name="Chiriac C."/>
            <person name="Salcher M."/>
            <person name="Ghai R."/>
            <person name="Kavagutti S V."/>
        </authorList>
    </citation>
    <scope>NUCLEOTIDE SEQUENCE</scope>
</reference>
<evidence type="ECO:0000259" key="1">
    <source>
        <dbReference type="Pfam" id="PF01523"/>
    </source>
</evidence>
<gene>
    <name evidence="4" type="ORF">UFOPK2683_00349</name>
</gene>
<organism evidence="4">
    <name type="scientific">freshwater metagenome</name>
    <dbReference type="NCBI Taxonomy" id="449393"/>
    <lineage>
        <taxon>unclassified sequences</taxon>
        <taxon>metagenomes</taxon>
        <taxon>ecological metagenomes</taxon>
    </lineage>
</organism>
<dbReference type="SUPFAM" id="SSF111283">
    <property type="entry name" value="Putative modulator of DNA gyrase, PmbA/TldD"/>
    <property type="match status" value="1"/>
</dbReference>
<dbReference type="InterPro" id="IPR045570">
    <property type="entry name" value="Metalloprtase-TldD/E_cen_dom"/>
</dbReference>
<dbReference type="InterPro" id="IPR047657">
    <property type="entry name" value="PmbA"/>
</dbReference>
<dbReference type="Pfam" id="PF01523">
    <property type="entry name" value="PmbA_TldD_1st"/>
    <property type="match status" value="1"/>
</dbReference>
<dbReference type="InterPro" id="IPR045569">
    <property type="entry name" value="Metalloprtase-TldD/E_C"/>
</dbReference>
<evidence type="ECO:0000313" key="4">
    <source>
        <dbReference type="EMBL" id="CAB4717184.1"/>
    </source>
</evidence>